<dbReference type="STRING" id="554155.C5FIB2"/>
<feature type="compositionally biased region" description="Polar residues" evidence="1">
    <location>
        <begin position="328"/>
        <end position="344"/>
    </location>
</feature>
<dbReference type="PANTHER" id="PTHR42067:SF1">
    <property type="entry name" value="MITOTIC APPARATUS PROTEIN P62"/>
    <property type="match status" value="1"/>
</dbReference>
<evidence type="ECO:0000256" key="1">
    <source>
        <dbReference type="SAM" id="MobiDB-lite"/>
    </source>
</evidence>
<dbReference type="PANTHER" id="PTHR42067">
    <property type="entry name" value="YALI0C15378P"/>
    <property type="match status" value="1"/>
</dbReference>
<dbReference type="InterPro" id="IPR053962">
    <property type="entry name" value="XRCC4_CC"/>
</dbReference>
<gene>
    <name evidence="3" type="ORF">MCYG_01911</name>
</gene>
<dbReference type="AlphaFoldDB" id="C5FIB2"/>
<feature type="compositionally biased region" description="Acidic residues" evidence="1">
    <location>
        <begin position="376"/>
        <end position="387"/>
    </location>
</feature>
<dbReference type="OMA" id="IQLFDWS"/>
<dbReference type="Proteomes" id="UP000002035">
    <property type="component" value="Unassembled WGS sequence"/>
</dbReference>
<feature type="region of interest" description="Disordered" evidence="1">
    <location>
        <begin position="220"/>
        <end position="387"/>
    </location>
</feature>
<feature type="compositionally biased region" description="Basic and acidic residues" evidence="1">
    <location>
        <begin position="316"/>
        <end position="327"/>
    </location>
</feature>
<evidence type="ECO:0000313" key="3">
    <source>
        <dbReference type="EMBL" id="EEQ29092.1"/>
    </source>
</evidence>
<evidence type="ECO:0000313" key="4">
    <source>
        <dbReference type="Proteomes" id="UP000002035"/>
    </source>
</evidence>
<dbReference type="RefSeq" id="XP_002848977.1">
    <property type="nucleotide sequence ID" value="XM_002848931.1"/>
</dbReference>
<name>C5FIB2_ARTOC</name>
<feature type="compositionally biased region" description="Basic residues" evidence="1">
    <location>
        <begin position="242"/>
        <end position="254"/>
    </location>
</feature>
<accession>C5FIB2</accession>
<keyword evidence="4" id="KW-1185">Reference proteome</keyword>
<dbReference type="HOGENOM" id="CLU_044616_1_0_1"/>
<proteinExistence type="predicted"/>
<dbReference type="GeneID" id="9229029"/>
<dbReference type="InterPro" id="IPR014751">
    <property type="entry name" value="XRCC4-like_C"/>
</dbReference>
<evidence type="ECO:0000259" key="2">
    <source>
        <dbReference type="Pfam" id="PF21924"/>
    </source>
</evidence>
<protein>
    <recommendedName>
        <fullName evidence="2">XRCC4 coiled-coil domain-containing protein</fullName>
    </recommendedName>
</protein>
<feature type="compositionally biased region" description="Acidic residues" evidence="1">
    <location>
        <begin position="297"/>
        <end position="311"/>
    </location>
</feature>
<feature type="compositionally biased region" description="Basic and acidic residues" evidence="1">
    <location>
        <begin position="220"/>
        <end position="234"/>
    </location>
</feature>
<dbReference type="OrthoDB" id="8064436at2759"/>
<organism evidence="3 4">
    <name type="scientific">Arthroderma otae (strain ATCC MYA-4605 / CBS 113480)</name>
    <name type="common">Microsporum canis</name>
    <dbReference type="NCBI Taxonomy" id="554155"/>
    <lineage>
        <taxon>Eukaryota</taxon>
        <taxon>Fungi</taxon>
        <taxon>Dikarya</taxon>
        <taxon>Ascomycota</taxon>
        <taxon>Pezizomycotina</taxon>
        <taxon>Eurotiomycetes</taxon>
        <taxon>Eurotiomycetidae</taxon>
        <taxon>Onygenales</taxon>
        <taxon>Arthrodermataceae</taxon>
        <taxon>Microsporum</taxon>
    </lineage>
</organism>
<reference evidence="4" key="1">
    <citation type="journal article" date="2012" name="MBio">
        <title>Comparative genome analysis of Trichophyton rubrum and related dermatophytes reveals candidate genes involved in infection.</title>
        <authorList>
            <person name="Martinez D.A."/>
            <person name="Oliver B.G."/>
            <person name="Graeser Y."/>
            <person name="Goldberg J.M."/>
            <person name="Li W."/>
            <person name="Martinez-Rossi N.M."/>
            <person name="Monod M."/>
            <person name="Shelest E."/>
            <person name="Barton R.C."/>
            <person name="Birch E."/>
            <person name="Brakhage A.A."/>
            <person name="Chen Z."/>
            <person name="Gurr S.J."/>
            <person name="Heiman D."/>
            <person name="Heitman J."/>
            <person name="Kosti I."/>
            <person name="Rossi A."/>
            <person name="Saif S."/>
            <person name="Samalova M."/>
            <person name="Saunders C.W."/>
            <person name="Shea T."/>
            <person name="Summerbell R.C."/>
            <person name="Xu J."/>
            <person name="Young S."/>
            <person name="Zeng Q."/>
            <person name="Birren B.W."/>
            <person name="Cuomo C.A."/>
            <person name="White T.C."/>
        </authorList>
    </citation>
    <scope>NUCLEOTIDE SEQUENCE [LARGE SCALE GENOMIC DNA]</scope>
    <source>
        <strain evidence="4">ATCC MYA-4605 / CBS 113480</strain>
    </source>
</reference>
<sequence>MCHDSVLRIPRSDRSGDYALIKVSKSGTSDLDLQLIGTEGENPYVGFLKSSGIKKLRARNYRGDDDEWAAILSYSFGQIQKSNVDAEWISGLEVLASVQATGDDDEENKELHITLRKRIDSITQKLGTVTLKQDDEQAIELFEWTGMAVSKANNLGEQVSTLHAKCQEAEDTINKLKAQLDEFIETKNQHDEQLIGKFVGLLNEKKSKIRSQQRLLMKAKENPETAAQLEREAATTEIPQKSSRKPATSRRSKRKADEPPPEESESDDGFDAMDIDKKDNVTEVDQDSMDERQDTPEPLEDETASELDDEGPPAPAHKEGGRAEINRKTTPAASSANTTWNTRASVKPEVAEPPPPRELPFGKKNVASKPVVETNVDGETDSEDDEL</sequence>
<dbReference type="eggNOG" id="ENOG502QWJA">
    <property type="taxonomic scope" value="Eukaryota"/>
</dbReference>
<feature type="domain" description="XRCC4 coiled-coil" evidence="2">
    <location>
        <begin position="167"/>
        <end position="211"/>
    </location>
</feature>
<dbReference type="Gene3D" id="1.20.5.370">
    <property type="match status" value="1"/>
</dbReference>
<feature type="compositionally biased region" description="Acidic residues" evidence="1">
    <location>
        <begin position="259"/>
        <end position="273"/>
    </location>
</feature>
<dbReference type="Pfam" id="PF21924">
    <property type="entry name" value="XRCC4_CC"/>
    <property type="match status" value="1"/>
</dbReference>
<dbReference type="EMBL" id="DS995702">
    <property type="protein sequence ID" value="EEQ29092.1"/>
    <property type="molecule type" value="Genomic_DNA"/>
</dbReference>
<dbReference type="SUPFAM" id="SSF58022">
    <property type="entry name" value="XRCC4, C-terminal oligomerization domain"/>
    <property type="match status" value="1"/>
</dbReference>
<dbReference type="VEuPathDB" id="FungiDB:MCYG_01911"/>